<dbReference type="PANTHER" id="PTHR45774">
    <property type="entry name" value="BTB/POZ DOMAIN-CONTAINING"/>
    <property type="match status" value="1"/>
</dbReference>
<dbReference type="InterPro" id="IPR038648">
    <property type="entry name" value="PHR_sf"/>
</dbReference>
<gene>
    <name evidence="3" type="primary">LOC106472290</name>
</gene>
<dbReference type="Gene3D" id="1.25.40.420">
    <property type="match status" value="1"/>
</dbReference>
<dbReference type="RefSeq" id="XP_022256593.1">
    <property type="nucleotide sequence ID" value="XM_022400885.1"/>
</dbReference>
<dbReference type="InterPro" id="IPR011333">
    <property type="entry name" value="SKP1/BTB/POZ_sf"/>
</dbReference>
<protein>
    <submittedName>
        <fullName evidence="3">BTB/POZ domain-containing protein 6-like</fullName>
    </submittedName>
</protein>
<dbReference type="Gene3D" id="2.60.120.820">
    <property type="entry name" value="PHR domain"/>
    <property type="match status" value="1"/>
</dbReference>
<feature type="domain" description="BACK" evidence="1">
    <location>
        <begin position="32"/>
        <end position="118"/>
    </location>
</feature>
<keyword evidence="2" id="KW-1185">Reference proteome</keyword>
<organism evidence="2 3">
    <name type="scientific">Limulus polyphemus</name>
    <name type="common">Atlantic horseshoe crab</name>
    <dbReference type="NCBI Taxonomy" id="6850"/>
    <lineage>
        <taxon>Eukaryota</taxon>
        <taxon>Metazoa</taxon>
        <taxon>Ecdysozoa</taxon>
        <taxon>Arthropoda</taxon>
        <taxon>Chelicerata</taxon>
        <taxon>Merostomata</taxon>
        <taxon>Xiphosura</taxon>
        <taxon>Limulidae</taxon>
        <taxon>Limulus</taxon>
    </lineage>
</organism>
<proteinExistence type="predicted"/>
<dbReference type="Pfam" id="PF07707">
    <property type="entry name" value="BACK"/>
    <property type="match status" value="1"/>
</dbReference>
<dbReference type="Proteomes" id="UP000694941">
    <property type="component" value="Unplaced"/>
</dbReference>
<dbReference type="PANTHER" id="PTHR45774:SF4">
    <property type="entry name" value="AXUNDEAD, ISOFORM F"/>
    <property type="match status" value="1"/>
</dbReference>
<accession>A0ABM1TL37</accession>
<name>A0ABM1TL37_LIMPO</name>
<sequence length="347" mass="40118">MLTAMAAKKYLLPHLLRECFNYIEKNVSHTTVCQVLEFALNLESHHVVFQCLNIIDRQTYYVLTSPNFSKVNLAILEIIVQRKHLNLHSEIILYSALVLWAQEESKRRGLEPTIENVRTVMDKILPSIRFLAMTAEDFSKGPAKTGLLSKEECFYIFMNLAVPGITSLPRGICSETLRRTPPPEYYVCTRFKPISFHTPIRPLRVFGIRFAVTNMDVFVVGLGISIRLDVGYYSARNPSYDGLLRCTCKFPDERLAREELKVNFVLAKDKDVKIRFRKPLFARKGVEYEIELQTRSSVSQDILAPNNRSRKREETAEGATFQFSAFKKGHQNEMVEVMEFSEIMFYY</sequence>
<evidence type="ECO:0000313" key="3">
    <source>
        <dbReference type="RefSeq" id="XP_022256593.1"/>
    </source>
</evidence>
<dbReference type="GeneID" id="106472290"/>
<evidence type="ECO:0000259" key="1">
    <source>
        <dbReference type="Pfam" id="PF07707"/>
    </source>
</evidence>
<reference evidence="3" key="1">
    <citation type="submission" date="2025-08" db="UniProtKB">
        <authorList>
            <consortium name="RefSeq"/>
        </authorList>
    </citation>
    <scope>IDENTIFICATION</scope>
    <source>
        <tissue evidence="3">Muscle</tissue>
    </source>
</reference>
<dbReference type="InterPro" id="IPR011705">
    <property type="entry name" value="BACK"/>
</dbReference>
<evidence type="ECO:0000313" key="2">
    <source>
        <dbReference type="Proteomes" id="UP000694941"/>
    </source>
</evidence>
<dbReference type="Gene3D" id="3.30.710.10">
    <property type="entry name" value="Potassium Channel Kv1.1, Chain A"/>
    <property type="match status" value="1"/>
</dbReference>